<feature type="domain" description="Macro" evidence="1">
    <location>
        <begin position="40"/>
        <end position="195"/>
    </location>
</feature>
<accession>A0A3Q0QQ03</accession>
<dbReference type="PROSITE" id="PS51154">
    <property type="entry name" value="MACRO"/>
    <property type="match status" value="1"/>
</dbReference>
<dbReference type="CDD" id="cd02901">
    <property type="entry name" value="Macro_Poa1p-like"/>
    <property type="match status" value="1"/>
</dbReference>
<dbReference type="STRING" id="61819.ENSACIP00000000068"/>
<protein>
    <submittedName>
        <fullName evidence="2">O-acyl-ADP-ribose deacylase 1</fullName>
    </submittedName>
</protein>
<dbReference type="PANTHER" id="PTHR12521:SF0">
    <property type="entry name" value="ADP-RIBOSE GLYCOHYDROLASE OARD1"/>
    <property type="match status" value="1"/>
</dbReference>
<dbReference type="Pfam" id="PF01661">
    <property type="entry name" value="Macro"/>
    <property type="match status" value="1"/>
</dbReference>
<dbReference type="GeneTree" id="ENSGT00390000006988"/>
<dbReference type="InterPro" id="IPR043472">
    <property type="entry name" value="Macro_dom-like"/>
</dbReference>
<dbReference type="AlphaFoldDB" id="A0A3Q0QQ03"/>
<sequence length="206" mass="23571">MPIIPRCFSVCSRFFTANQVALQVLYSRSSMSFEAETSSSTDTVKPAEDKWRLSYVTGNLFSCPKDESLAHCISEDCRMGAGIAVRFKQEFQGVTELKEQKKLTGQCAVLKRRGRFVYYLITKKKASQKPTYDSLRQSLEDMKSHCLKNQVTRISMPRIGCGLDRLEWARVSEILEQVFDHTDISITVYSLPEKAETTVMKENRRT</sequence>
<evidence type="ECO:0000313" key="2">
    <source>
        <dbReference type="Ensembl" id="ENSACIP00000000068.1"/>
    </source>
</evidence>
<dbReference type="Ensembl" id="ENSACIT00000000070.1">
    <property type="protein sequence ID" value="ENSACIP00000000068.1"/>
    <property type="gene ID" value="ENSACIG00000000056.1"/>
</dbReference>
<reference evidence="2" key="2">
    <citation type="submission" date="2025-09" db="UniProtKB">
        <authorList>
            <consortium name="Ensembl"/>
        </authorList>
    </citation>
    <scope>IDENTIFICATION</scope>
</reference>
<dbReference type="Gene3D" id="3.40.220.10">
    <property type="entry name" value="Leucine Aminopeptidase, subunit E, domain 1"/>
    <property type="match status" value="1"/>
</dbReference>
<evidence type="ECO:0000259" key="1">
    <source>
        <dbReference type="PROSITE" id="PS51154"/>
    </source>
</evidence>
<dbReference type="GO" id="GO:0140291">
    <property type="term" value="P:peptidyl-glutamate ADP-deribosylation"/>
    <property type="evidence" value="ECO:0007669"/>
    <property type="project" value="TreeGrafter"/>
</dbReference>
<dbReference type="SUPFAM" id="SSF52949">
    <property type="entry name" value="Macro domain-like"/>
    <property type="match status" value="1"/>
</dbReference>
<name>A0A3Q0QQ03_AMPCI</name>
<proteinExistence type="predicted"/>
<dbReference type="InterPro" id="IPR050892">
    <property type="entry name" value="ADP-ribose_metab_enzymes"/>
</dbReference>
<dbReference type="InterPro" id="IPR002589">
    <property type="entry name" value="Macro_dom"/>
</dbReference>
<dbReference type="Proteomes" id="UP000261340">
    <property type="component" value="Unplaced"/>
</dbReference>
<dbReference type="PANTHER" id="PTHR12521">
    <property type="entry name" value="PROTEIN C6ORF130"/>
    <property type="match status" value="1"/>
</dbReference>
<evidence type="ECO:0000313" key="3">
    <source>
        <dbReference type="Proteomes" id="UP000261340"/>
    </source>
</evidence>
<keyword evidence="3" id="KW-1185">Reference proteome</keyword>
<reference evidence="2" key="1">
    <citation type="submission" date="2025-08" db="UniProtKB">
        <authorList>
            <consortium name="Ensembl"/>
        </authorList>
    </citation>
    <scope>IDENTIFICATION</scope>
</reference>
<organism evidence="2 3">
    <name type="scientific">Amphilophus citrinellus</name>
    <name type="common">Midas cichlid</name>
    <name type="synonym">Cichlasoma citrinellum</name>
    <dbReference type="NCBI Taxonomy" id="61819"/>
    <lineage>
        <taxon>Eukaryota</taxon>
        <taxon>Metazoa</taxon>
        <taxon>Chordata</taxon>
        <taxon>Craniata</taxon>
        <taxon>Vertebrata</taxon>
        <taxon>Euteleostomi</taxon>
        <taxon>Actinopterygii</taxon>
        <taxon>Neopterygii</taxon>
        <taxon>Teleostei</taxon>
        <taxon>Neoteleostei</taxon>
        <taxon>Acanthomorphata</taxon>
        <taxon>Ovalentaria</taxon>
        <taxon>Cichlomorphae</taxon>
        <taxon>Cichliformes</taxon>
        <taxon>Cichlidae</taxon>
        <taxon>New World cichlids</taxon>
        <taxon>Cichlasomatinae</taxon>
        <taxon>Heroini</taxon>
        <taxon>Amphilophus</taxon>
    </lineage>
</organism>